<sequence>MAAWNLFSSDEIRKKEREPERGENRLSRRRLRRRWSRPISTFPRHNTDLVRDSVNARQRTNFGSGQPGQIHFISTRFTHSRLGSVQVRVNISQRRPTSVDLVNIRVKLGQQQSIAVETRPGKVKRREISIDCYSY</sequence>
<reference evidence="1" key="3">
    <citation type="submission" date="2020-06" db="EMBL/GenBank/DDBJ databases">
        <title>Helianthus annuus Genome sequencing and assembly Release 2.</title>
        <authorList>
            <person name="Gouzy J."/>
            <person name="Langlade N."/>
            <person name="Munos S."/>
        </authorList>
    </citation>
    <scope>NUCLEOTIDE SEQUENCE</scope>
    <source>
        <tissue evidence="1">Leaves</tissue>
    </source>
</reference>
<dbReference type="EMBL" id="CM007899">
    <property type="protein sequence ID" value="OTG13156.1"/>
    <property type="molecule type" value="Genomic_DNA"/>
</dbReference>
<dbReference type="InParanoid" id="A0A251TRG9"/>
<evidence type="ECO:0000313" key="3">
    <source>
        <dbReference type="Proteomes" id="UP000215914"/>
    </source>
</evidence>
<dbReference type="Gramene" id="mRNA:HanXRQr2_Chr10g0463841">
    <property type="protein sequence ID" value="mRNA:HanXRQr2_Chr10g0463841"/>
    <property type="gene ID" value="HanXRQr2_Chr10g0463841"/>
</dbReference>
<reference evidence="1 3" key="1">
    <citation type="journal article" date="2017" name="Nature">
        <title>The sunflower genome provides insights into oil metabolism, flowering and Asterid evolution.</title>
        <authorList>
            <person name="Badouin H."/>
            <person name="Gouzy J."/>
            <person name="Grassa C.J."/>
            <person name="Murat F."/>
            <person name="Staton S.E."/>
            <person name="Cottret L."/>
            <person name="Lelandais-Briere C."/>
            <person name="Owens G.L."/>
            <person name="Carrere S."/>
            <person name="Mayjonade B."/>
            <person name="Legrand L."/>
            <person name="Gill N."/>
            <person name="Kane N.C."/>
            <person name="Bowers J.E."/>
            <person name="Hubner S."/>
            <person name="Bellec A."/>
            <person name="Berard A."/>
            <person name="Berges H."/>
            <person name="Blanchet N."/>
            <person name="Boniface M.C."/>
            <person name="Brunel D."/>
            <person name="Catrice O."/>
            <person name="Chaidir N."/>
            <person name="Claudel C."/>
            <person name="Donnadieu C."/>
            <person name="Faraut T."/>
            <person name="Fievet G."/>
            <person name="Helmstetter N."/>
            <person name="King M."/>
            <person name="Knapp S.J."/>
            <person name="Lai Z."/>
            <person name="Le Paslier M.C."/>
            <person name="Lippi Y."/>
            <person name="Lorenzon L."/>
            <person name="Mandel J.R."/>
            <person name="Marage G."/>
            <person name="Marchand G."/>
            <person name="Marquand E."/>
            <person name="Bret-Mestries E."/>
            <person name="Morien E."/>
            <person name="Nambeesan S."/>
            <person name="Nguyen T."/>
            <person name="Pegot-Espagnet P."/>
            <person name="Pouilly N."/>
            <person name="Raftis F."/>
            <person name="Sallet E."/>
            <person name="Schiex T."/>
            <person name="Thomas J."/>
            <person name="Vandecasteele C."/>
            <person name="Vares D."/>
            <person name="Vear F."/>
            <person name="Vautrin S."/>
            <person name="Crespi M."/>
            <person name="Mangin B."/>
            <person name="Burke J.M."/>
            <person name="Salse J."/>
            <person name="Munos S."/>
            <person name="Vincourt P."/>
            <person name="Rieseberg L.H."/>
            <person name="Langlade N.B."/>
        </authorList>
    </citation>
    <scope>NUCLEOTIDE SEQUENCE [LARGE SCALE GENOMIC DNA]</scope>
    <source>
        <strain evidence="3">cv. SF193</strain>
        <tissue evidence="1">Leaves</tissue>
    </source>
</reference>
<keyword evidence="3" id="KW-1185">Reference proteome</keyword>
<proteinExistence type="predicted"/>
<evidence type="ECO:0000313" key="2">
    <source>
        <dbReference type="EMBL" id="OTG13156.1"/>
    </source>
</evidence>
<accession>A0A251TRG9</accession>
<dbReference type="Proteomes" id="UP000215914">
    <property type="component" value="Chromosome 10"/>
</dbReference>
<gene>
    <name evidence="2" type="ORF">HannXRQ_Chr10g0317481</name>
    <name evidence="1" type="ORF">HanXRQr2_Chr10g0463841</name>
</gene>
<name>A0A251TRG9_HELAN</name>
<reference evidence="2" key="2">
    <citation type="submission" date="2017-02" db="EMBL/GenBank/DDBJ databases">
        <title>Sunflower complete genome.</title>
        <authorList>
            <person name="Langlade N."/>
            <person name="Munos S."/>
        </authorList>
    </citation>
    <scope>NUCLEOTIDE SEQUENCE [LARGE SCALE GENOMIC DNA]</scope>
    <source>
        <tissue evidence="2">Leaves</tissue>
    </source>
</reference>
<organism evidence="2 3">
    <name type="scientific">Helianthus annuus</name>
    <name type="common">Common sunflower</name>
    <dbReference type="NCBI Taxonomy" id="4232"/>
    <lineage>
        <taxon>Eukaryota</taxon>
        <taxon>Viridiplantae</taxon>
        <taxon>Streptophyta</taxon>
        <taxon>Embryophyta</taxon>
        <taxon>Tracheophyta</taxon>
        <taxon>Spermatophyta</taxon>
        <taxon>Magnoliopsida</taxon>
        <taxon>eudicotyledons</taxon>
        <taxon>Gunneridae</taxon>
        <taxon>Pentapetalae</taxon>
        <taxon>asterids</taxon>
        <taxon>campanulids</taxon>
        <taxon>Asterales</taxon>
        <taxon>Asteraceae</taxon>
        <taxon>Asteroideae</taxon>
        <taxon>Heliantheae alliance</taxon>
        <taxon>Heliantheae</taxon>
        <taxon>Helianthus</taxon>
    </lineage>
</organism>
<dbReference type="AlphaFoldDB" id="A0A251TRG9"/>
<evidence type="ECO:0000313" key="1">
    <source>
        <dbReference type="EMBL" id="KAF5788424.1"/>
    </source>
</evidence>
<protein>
    <submittedName>
        <fullName evidence="2">Uncharacterized protein</fullName>
    </submittedName>
</protein>
<dbReference type="EMBL" id="MNCJ02000325">
    <property type="protein sequence ID" value="KAF5788424.1"/>
    <property type="molecule type" value="Genomic_DNA"/>
</dbReference>